<dbReference type="InterPro" id="IPR025646">
    <property type="entry name" value="DUF4350"/>
</dbReference>
<evidence type="ECO:0000313" key="4">
    <source>
        <dbReference type="Proteomes" id="UP000017842"/>
    </source>
</evidence>
<organism evidence="3 4">
    <name type="scientific">Methyloglobulus morosus KoM1</name>
    <dbReference type="NCBI Taxonomy" id="1116472"/>
    <lineage>
        <taxon>Bacteria</taxon>
        <taxon>Pseudomonadati</taxon>
        <taxon>Pseudomonadota</taxon>
        <taxon>Gammaproteobacteria</taxon>
        <taxon>Methylococcales</taxon>
        <taxon>Methylococcaceae</taxon>
        <taxon>Methyloglobulus</taxon>
    </lineage>
</organism>
<name>V5BBN1_9GAMM</name>
<dbReference type="RefSeq" id="WP_023495832.1">
    <property type="nucleotide sequence ID" value="NZ_AYLO01000112.1"/>
</dbReference>
<dbReference type="EMBL" id="AYLO01000112">
    <property type="protein sequence ID" value="ESS70675.1"/>
    <property type="molecule type" value="Genomic_DNA"/>
</dbReference>
<evidence type="ECO:0000313" key="3">
    <source>
        <dbReference type="EMBL" id="ESS70675.1"/>
    </source>
</evidence>
<comment type="caution">
    <text evidence="3">The sequence shown here is derived from an EMBL/GenBank/DDBJ whole genome shotgun (WGS) entry which is preliminary data.</text>
</comment>
<feature type="transmembrane region" description="Helical" evidence="1">
    <location>
        <begin position="310"/>
        <end position="329"/>
    </location>
</feature>
<protein>
    <recommendedName>
        <fullName evidence="2">DUF4350 domain-containing protein</fullName>
    </recommendedName>
</protein>
<keyword evidence="4" id="KW-1185">Reference proteome</keyword>
<sequence>MKDRLVTLATALAALAVVIFLFSPHNKGNENKISLPTTEDGGSDGLKGLFTWLQREKLPVISYRKRYTDLTKDRSLPKSGNVLFIHVPTTREIRKTEWDALASWLDMGNSLIILGAVYQHPLWASREDCFCDVKQFLSQFNWVLEGESEKVDETAKRKPKETKNFRESIEAAQENVKARLPQESKLPAMPITPLLDGVKNITVRTTPFLLNKRWSLGSDDNSNLALRLFDLPDNKVAAAWLMNAGSGRIVLFLTPDALSNKHLNQSDNARMAGNLTNQFLSPKGRLLFDDYHFGLSELYDPDSFFKDARLHKTLACLFLFWLFYVVGYTTRLAPVRMPITKLSANDFIEAMASFFARRLDKPTLAEAMVKQLIIDIYKKRRLRDENDAWLWLEKHSQVTREQLVLLKKAQTRQNVPLLHTSNIISDIRTLTL</sequence>
<keyword evidence="1" id="KW-0472">Membrane</keyword>
<keyword evidence="1" id="KW-0812">Transmembrane</keyword>
<evidence type="ECO:0000256" key="1">
    <source>
        <dbReference type="SAM" id="Phobius"/>
    </source>
</evidence>
<feature type="domain" description="DUF4350" evidence="2">
    <location>
        <begin position="42"/>
        <end position="275"/>
    </location>
</feature>
<dbReference type="AlphaFoldDB" id="V5BBN1"/>
<dbReference type="STRING" id="1116472.MGMO_120c00620"/>
<reference evidence="3 4" key="1">
    <citation type="journal article" date="2013" name="Genome Announc.">
        <title>Draft Genome Sequence of the Methanotrophic Gammaproteobacterium Methyloglobulus morosus DSM 22980 Strain KoM1.</title>
        <authorList>
            <person name="Poehlein A."/>
            <person name="Deutzmann J.S."/>
            <person name="Daniel R."/>
            <person name="Simeonova D.D."/>
        </authorList>
    </citation>
    <scope>NUCLEOTIDE SEQUENCE [LARGE SCALE GENOMIC DNA]</scope>
    <source>
        <strain evidence="3 4">KoM1</strain>
    </source>
</reference>
<evidence type="ECO:0000259" key="2">
    <source>
        <dbReference type="Pfam" id="PF14258"/>
    </source>
</evidence>
<gene>
    <name evidence="3" type="ORF">MGMO_120c00620</name>
</gene>
<accession>V5BBN1</accession>
<dbReference type="OrthoDB" id="5565854at2"/>
<dbReference type="Proteomes" id="UP000017842">
    <property type="component" value="Unassembled WGS sequence"/>
</dbReference>
<keyword evidence="1" id="KW-1133">Transmembrane helix</keyword>
<dbReference type="Pfam" id="PF14258">
    <property type="entry name" value="DUF4350"/>
    <property type="match status" value="1"/>
</dbReference>
<proteinExistence type="predicted"/>